<dbReference type="EMBL" id="CP041637">
    <property type="protein sequence ID" value="QDO94404.1"/>
    <property type="molecule type" value="Genomic_DNA"/>
</dbReference>
<gene>
    <name evidence="1" type="ORF">FNB79_10670</name>
</gene>
<dbReference type="AlphaFoldDB" id="A0A516GSB4"/>
<reference evidence="1 2" key="1">
    <citation type="submission" date="2019-07" db="EMBL/GenBank/DDBJ databases">
        <title>Genome sequencing for Formosa sp. PS13.</title>
        <authorList>
            <person name="Park S.-J."/>
        </authorList>
    </citation>
    <scope>NUCLEOTIDE SEQUENCE [LARGE SCALE GENOMIC DNA]</scope>
    <source>
        <strain evidence="1 2">PS13</strain>
    </source>
</reference>
<dbReference type="Proteomes" id="UP000319209">
    <property type="component" value="Chromosome"/>
</dbReference>
<evidence type="ECO:0000313" key="1">
    <source>
        <dbReference type="EMBL" id="QDO94404.1"/>
    </source>
</evidence>
<organism evidence="1 2">
    <name type="scientific">Formosa sediminum</name>
    <dbReference type="NCBI Taxonomy" id="2594004"/>
    <lineage>
        <taxon>Bacteria</taxon>
        <taxon>Pseudomonadati</taxon>
        <taxon>Bacteroidota</taxon>
        <taxon>Flavobacteriia</taxon>
        <taxon>Flavobacteriales</taxon>
        <taxon>Flavobacteriaceae</taxon>
        <taxon>Formosa</taxon>
    </lineage>
</organism>
<proteinExistence type="predicted"/>
<sequence>MYFLDPIYKNTIGETFLLKDDRTLQSDLEKIHLQLGSVAILLEQKELKTLLILIIKTKHGCTCKNCNEKHIPKSIKFDTHFSQVLFKSTKTNLVALEHLLKRTIFELELSSILNSNNIPT</sequence>
<dbReference type="OrthoDB" id="1162769at2"/>
<dbReference type="KEGG" id="fop:FNB79_10670"/>
<protein>
    <submittedName>
        <fullName evidence="1">Uncharacterized protein</fullName>
    </submittedName>
</protein>
<keyword evidence="2" id="KW-1185">Reference proteome</keyword>
<dbReference type="RefSeq" id="WP_143381289.1">
    <property type="nucleotide sequence ID" value="NZ_CP041637.1"/>
</dbReference>
<evidence type="ECO:0000313" key="2">
    <source>
        <dbReference type="Proteomes" id="UP000319209"/>
    </source>
</evidence>
<accession>A0A516GSB4</accession>
<name>A0A516GSB4_9FLAO</name>